<protein>
    <submittedName>
        <fullName evidence="1">NAD(P)-binding protein</fullName>
    </submittedName>
</protein>
<dbReference type="PANTHER" id="PTHR21197">
    <property type="entry name" value="UDP-GALACTOPYRANOSE MUTASE"/>
    <property type="match status" value="1"/>
</dbReference>
<organism evidence="1 2">
    <name type="scientific">Candidatus Aphodosoma intestinipullorum</name>
    <dbReference type="NCBI Taxonomy" id="2840674"/>
    <lineage>
        <taxon>Bacteria</taxon>
        <taxon>Pseudomonadati</taxon>
        <taxon>Bacteroidota</taxon>
        <taxon>Bacteroidia</taxon>
        <taxon>Bacteroidales</taxon>
        <taxon>Candidatus Aphodosoma</taxon>
    </lineage>
</organism>
<dbReference type="Pfam" id="PF13450">
    <property type="entry name" value="NAD_binding_8"/>
    <property type="match status" value="1"/>
</dbReference>
<proteinExistence type="predicted"/>
<reference evidence="1" key="2">
    <citation type="journal article" date="2021" name="PeerJ">
        <title>Extensive microbial diversity within the chicken gut microbiome revealed by metagenomics and culture.</title>
        <authorList>
            <person name="Gilroy R."/>
            <person name="Ravi A."/>
            <person name="Getino M."/>
            <person name="Pursley I."/>
            <person name="Horton D.L."/>
            <person name="Alikhan N.F."/>
            <person name="Baker D."/>
            <person name="Gharbi K."/>
            <person name="Hall N."/>
            <person name="Watson M."/>
            <person name="Adriaenssens E.M."/>
            <person name="Foster-Nyarko E."/>
            <person name="Jarju S."/>
            <person name="Secka A."/>
            <person name="Antonio M."/>
            <person name="Oren A."/>
            <person name="Chaudhuri R.R."/>
            <person name="La Ragione R."/>
            <person name="Hildebrand F."/>
            <person name="Pallen M.J."/>
        </authorList>
    </citation>
    <scope>NUCLEOTIDE SEQUENCE</scope>
    <source>
        <strain evidence="1">3924</strain>
    </source>
</reference>
<sequence>MKKAVIVGAGPAGLTAAHELLEKTDVAPTVLEATAKIGGISQTVNYNGNRMDIGGHRFFSKSQDVMDWWRRMMPMQGAPAQDDILLGRHKELAQGGPDPEREDRVMLIRDRVSRIFFLKHFFDYPISVKYQTFANMGLWRTVKA</sequence>
<evidence type="ECO:0000313" key="2">
    <source>
        <dbReference type="Proteomes" id="UP000712007"/>
    </source>
</evidence>
<gene>
    <name evidence="1" type="ORF">IAC51_00725</name>
</gene>
<dbReference type="GO" id="GO:0008767">
    <property type="term" value="F:UDP-galactopyranose mutase activity"/>
    <property type="evidence" value="ECO:0007669"/>
    <property type="project" value="TreeGrafter"/>
</dbReference>
<accession>A0A940IE36</accession>
<dbReference type="PRINTS" id="PR00419">
    <property type="entry name" value="ADXRDTASE"/>
</dbReference>
<dbReference type="GO" id="GO:0005829">
    <property type="term" value="C:cytosol"/>
    <property type="evidence" value="ECO:0007669"/>
    <property type="project" value="TreeGrafter"/>
</dbReference>
<dbReference type="SUPFAM" id="SSF51971">
    <property type="entry name" value="Nucleotide-binding domain"/>
    <property type="match status" value="1"/>
</dbReference>
<dbReference type="Proteomes" id="UP000712007">
    <property type="component" value="Unassembled WGS sequence"/>
</dbReference>
<dbReference type="EMBL" id="JADIMV010000016">
    <property type="protein sequence ID" value="MBO8439157.1"/>
    <property type="molecule type" value="Genomic_DNA"/>
</dbReference>
<dbReference type="PANTHER" id="PTHR21197:SF0">
    <property type="entry name" value="UDP-GALACTOPYRANOSE MUTASE"/>
    <property type="match status" value="1"/>
</dbReference>
<feature type="non-terminal residue" evidence="1">
    <location>
        <position position="144"/>
    </location>
</feature>
<dbReference type="AlphaFoldDB" id="A0A940IE36"/>
<dbReference type="InterPro" id="IPR036188">
    <property type="entry name" value="FAD/NAD-bd_sf"/>
</dbReference>
<comment type="caution">
    <text evidence="1">The sequence shown here is derived from an EMBL/GenBank/DDBJ whole genome shotgun (WGS) entry which is preliminary data.</text>
</comment>
<evidence type="ECO:0000313" key="1">
    <source>
        <dbReference type="EMBL" id="MBO8439157.1"/>
    </source>
</evidence>
<reference evidence="1" key="1">
    <citation type="submission" date="2020-10" db="EMBL/GenBank/DDBJ databases">
        <authorList>
            <person name="Gilroy R."/>
        </authorList>
    </citation>
    <scope>NUCLEOTIDE SEQUENCE</scope>
    <source>
        <strain evidence="1">3924</strain>
    </source>
</reference>
<name>A0A940IE36_9BACT</name>
<dbReference type="GO" id="GO:0050660">
    <property type="term" value="F:flavin adenine dinucleotide binding"/>
    <property type="evidence" value="ECO:0007669"/>
    <property type="project" value="TreeGrafter"/>
</dbReference>
<dbReference type="Gene3D" id="3.50.50.60">
    <property type="entry name" value="FAD/NAD(P)-binding domain"/>
    <property type="match status" value="1"/>
</dbReference>